<comment type="catalytic activity">
    <reaction evidence="9 10">
        <text>Release of signal peptides from bacterial membrane prolipoproteins. Hydrolyzes -Xaa-Yaa-Zaa-|-(S,diacylglyceryl)Cys-, in which Xaa is hydrophobic (preferably Leu), and Yaa (Ala or Ser) and Zaa (Gly or Ala) have small, neutral side chains.</text>
        <dbReference type="EC" id="3.4.23.36"/>
    </reaction>
</comment>
<name>A0A9X3ECQ3_9GAMM</name>
<dbReference type="HAMAP" id="MF_00161">
    <property type="entry name" value="LspA"/>
    <property type="match status" value="1"/>
</dbReference>
<dbReference type="AlphaFoldDB" id="A0A9X3ECQ3"/>
<keyword evidence="4 9" id="KW-0812">Transmembrane</keyword>
<dbReference type="GO" id="GO:0006508">
    <property type="term" value="P:proteolysis"/>
    <property type="evidence" value="ECO:0007669"/>
    <property type="project" value="UniProtKB-KW"/>
</dbReference>
<reference evidence="12" key="1">
    <citation type="submission" date="2022-11" db="EMBL/GenBank/DDBJ databases">
        <title>Parathalassolutuus dongxingensis gen. nov., sp. nov., a novel member of family Oceanospirillaceae isolated from a coastal shrimp pond in Guangxi, China.</title>
        <authorList>
            <person name="Chen H."/>
        </authorList>
    </citation>
    <scope>NUCLEOTIDE SEQUENCE</scope>
    <source>
        <strain evidence="12">G-43</strain>
    </source>
</reference>
<keyword evidence="2 9" id="KW-1003">Cell membrane</keyword>
<evidence type="ECO:0000256" key="4">
    <source>
        <dbReference type="ARBA" id="ARBA00022692"/>
    </source>
</evidence>
<accession>A0A9X3ECQ3</accession>
<keyword evidence="8 9" id="KW-0472">Membrane</keyword>
<dbReference type="PRINTS" id="PR00781">
    <property type="entry name" value="LIPOSIGPTASE"/>
</dbReference>
<evidence type="ECO:0000256" key="10">
    <source>
        <dbReference type="RuleBase" id="RU000594"/>
    </source>
</evidence>
<dbReference type="PANTHER" id="PTHR33695:SF1">
    <property type="entry name" value="LIPOPROTEIN SIGNAL PEPTIDASE"/>
    <property type="match status" value="1"/>
</dbReference>
<sequence length="174" mass="19191">MQSKDTAIRWMWLAILVLVLDQVTKQLAEHLLAYAQPVPLLPVLDFTLLYNPGAAFSFLADESGWQRWFFTLIAVGVSVMLSIWLARLPRQQRWLACSLALILGGAVGNLVDRMLFGHVIDFISVHWDDAYFPAFNIADSAITVGAIMMALDVIRDSFAPAADSSVAGKPDNNA</sequence>
<feature type="transmembrane region" description="Helical" evidence="9">
    <location>
        <begin position="93"/>
        <end position="111"/>
    </location>
</feature>
<dbReference type="NCBIfam" id="TIGR00077">
    <property type="entry name" value="lspA"/>
    <property type="match status" value="1"/>
</dbReference>
<keyword evidence="6 9" id="KW-0378">Hydrolase</keyword>
<dbReference type="RefSeq" id="WP_283172616.1">
    <property type="nucleotide sequence ID" value="NZ_JAPNOA010000016.1"/>
</dbReference>
<keyword evidence="5 9" id="KW-0064">Aspartyl protease</keyword>
<evidence type="ECO:0000256" key="7">
    <source>
        <dbReference type="ARBA" id="ARBA00022989"/>
    </source>
</evidence>
<feature type="active site" evidence="9">
    <location>
        <position position="139"/>
    </location>
</feature>
<keyword evidence="7 9" id="KW-1133">Transmembrane helix</keyword>
<evidence type="ECO:0000256" key="5">
    <source>
        <dbReference type="ARBA" id="ARBA00022750"/>
    </source>
</evidence>
<evidence type="ECO:0000256" key="6">
    <source>
        <dbReference type="ARBA" id="ARBA00022801"/>
    </source>
</evidence>
<evidence type="ECO:0000256" key="8">
    <source>
        <dbReference type="ARBA" id="ARBA00023136"/>
    </source>
</evidence>
<dbReference type="PANTHER" id="PTHR33695">
    <property type="entry name" value="LIPOPROTEIN SIGNAL PEPTIDASE"/>
    <property type="match status" value="1"/>
</dbReference>
<feature type="transmembrane region" description="Helical" evidence="9">
    <location>
        <begin position="131"/>
        <end position="151"/>
    </location>
</feature>
<dbReference type="GO" id="GO:0005886">
    <property type="term" value="C:plasma membrane"/>
    <property type="evidence" value="ECO:0007669"/>
    <property type="project" value="UniProtKB-SubCell"/>
</dbReference>
<evidence type="ECO:0000313" key="12">
    <source>
        <dbReference type="EMBL" id="MCY0964399.1"/>
    </source>
</evidence>
<feature type="transmembrane region" description="Helical" evidence="9">
    <location>
        <begin position="68"/>
        <end position="86"/>
    </location>
</feature>
<dbReference type="Pfam" id="PF01252">
    <property type="entry name" value="Peptidase_A8"/>
    <property type="match status" value="1"/>
</dbReference>
<keyword evidence="3 9" id="KW-0645">Protease</keyword>
<dbReference type="Proteomes" id="UP001150830">
    <property type="component" value="Unassembled WGS sequence"/>
</dbReference>
<proteinExistence type="inferred from homology"/>
<comment type="similarity">
    <text evidence="1 9 11">Belongs to the peptidase A8 family.</text>
</comment>
<evidence type="ECO:0000256" key="2">
    <source>
        <dbReference type="ARBA" id="ARBA00022475"/>
    </source>
</evidence>
<evidence type="ECO:0000313" key="13">
    <source>
        <dbReference type="Proteomes" id="UP001150830"/>
    </source>
</evidence>
<dbReference type="PROSITE" id="PS00855">
    <property type="entry name" value="SPASE_II"/>
    <property type="match status" value="1"/>
</dbReference>
<comment type="caution">
    <text evidence="9">Lacks conserved residue(s) required for the propagation of feature annotation.</text>
</comment>
<feature type="active site" evidence="9">
    <location>
        <position position="121"/>
    </location>
</feature>
<evidence type="ECO:0000256" key="3">
    <source>
        <dbReference type="ARBA" id="ARBA00022670"/>
    </source>
</evidence>
<evidence type="ECO:0000256" key="1">
    <source>
        <dbReference type="ARBA" id="ARBA00006139"/>
    </source>
</evidence>
<dbReference type="EC" id="3.4.23.36" evidence="9"/>
<evidence type="ECO:0000256" key="9">
    <source>
        <dbReference type="HAMAP-Rule" id="MF_00161"/>
    </source>
</evidence>
<dbReference type="EMBL" id="JAPNOA010000016">
    <property type="protein sequence ID" value="MCY0964399.1"/>
    <property type="molecule type" value="Genomic_DNA"/>
</dbReference>
<comment type="pathway">
    <text evidence="9">Protein modification; lipoprotein biosynthesis (signal peptide cleavage).</text>
</comment>
<gene>
    <name evidence="9 12" type="primary">lspA</name>
    <name evidence="12" type="ORF">OUO13_04305</name>
</gene>
<dbReference type="InterPro" id="IPR001872">
    <property type="entry name" value="Peptidase_A8"/>
</dbReference>
<organism evidence="12 13">
    <name type="scientific">Parathalassolituus penaei</name>
    <dbReference type="NCBI Taxonomy" id="2997323"/>
    <lineage>
        <taxon>Bacteria</taxon>
        <taxon>Pseudomonadati</taxon>
        <taxon>Pseudomonadota</taxon>
        <taxon>Gammaproteobacteria</taxon>
        <taxon>Oceanospirillales</taxon>
        <taxon>Oceanospirillaceae</taxon>
        <taxon>Parathalassolituus</taxon>
    </lineage>
</organism>
<comment type="caution">
    <text evidence="12">The sequence shown here is derived from an EMBL/GenBank/DDBJ whole genome shotgun (WGS) entry which is preliminary data.</text>
</comment>
<evidence type="ECO:0000256" key="11">
    <source>
        <dbReference type="RuleBase" id="RU004181"/>
    </source>
</evidence>
<protein>
    <recommendedName>
        <fullName evidence="9">Lipoprotein signal peptidase</fullName>
        <ecNumber evidence="9">3.4.23.36</ecNumber>
    </recommendedName>
    <alternativeName>
        <fullName evidence="9">Prolipoprotein signal peptidase</fullName>
    </alternativeName>
    <alternativeName>
        <fullName evidence="9">Signal peptidase II</fullName>
        <shortName evidence="9">SPase II</shortName>
    </alternativeName>
</protein>
<comment type="function">
    <text evidence="9 10">This protein specifically catalyzes the removal of signal peptides from prolipoproteins.</text>
</comment>
<keyword evidence="13" id="KW-1185">Reference proteome</keyword>
<comment type="subcellular location">
    <subcellularLocation>
        <location evidence="9">Cell membrane</location>
        <topology evidence="9">Multi-pass membrane protein</topology>
    </subcellularLocation>
</comment>
<dbReference type="GO" id="GO:0004190">
    <property type="term" value="F:aspartic-type endopeptidase activity"/>
    <property type="evidence" value="ECO:0007669"/>
    <property type="project" value="UniProtKB-UniRule"/>
</dbReference>